<reference evidence="1" key="2">
    <citation type="submission" date="2018-05" db="EMBL/GenBank/DDBJ databases">
        <title>OpunRS2 (Oryza punctata Reference Sequence Version 2).</title>
        <authorList>
            <person name="Zhang J."/>
            <person name="Kudrna D."/>
            <person name="Lee S."/>
            <person name="Talag J."/>
            <person name="Welchert J."/>
            <person name="Wing R.A."/>
        </authorList>
    </citation>
    <scope>NUCLEOTIDE SEQUENCE [LARGE SCALE GENOMIC DNA]</scope>
</reference>
<protein>
    <recommendedName>
        <fullName evidence="3">Rx N-terminal domain-containing protein</fullName>
    </recommendedName>
</protein>
<organism evidence="1">
    <name type="scientific">Oryza punctata</name>
    <name type="common">Red rice</name>
    <dbReference type="NCBI Taxonomy" id="4537"/>
    <lineage>
        <taxon>Eukaryota</taxon>
        <taxon>Viridiplantae</taxon>
        <taxon>Streptophyta</taxon>
        <taxon>Embryophyta</taxon>
        <taxon>Tracheophyta</taxon>
        <taxon>Spermatophyta</taxon>
        <taxon>Magnoliopsida</taxon>
        <taxon>Liliopsida</taxon>
        <taxon>Poales</taxon>
        <taxon>Poaceae</taxon>
        <taxon>BOP clade</taxon>
        <taxon>Oryzoideae</taxon>
        <taxon>Oryzeae</taxon>
        <taxon>Oryzinae</taxon>
        <taxon>Oryza</taxon>
    </lineage>
</organism>
<proteinExistence type="predicted"/>
<dbReference type="EnsemblPlants" id="OPUNC01G20820.1">
    <property type="protein sequence ID" value="OPUNC01G20820.1"/>
    <property type="gene ID" value="OPUNC01G20820"/>
</dbReference>
<name>A0A0E0JKF7_ORYPU</name>
<evidence type="ECO:0000313" key="1">
    <source>
        <dbReference type="EnsemblPlants" id="OPUNC01G20820.1"/>
    </source>
</evidence>
<dbReference type="AlphaFoldDB" id="A0A0E0JKF7"/>
<dbReference type="STRING" id="4537.A0A0E0JKF7"/>
<evidence type="ECO:0008006" key="3">
    <source>
        <dbReference type="Google" id="ProtNLM"/>
    </source>
</evidence>
<dbReference type="HOGENOM" id="CLU_1589098_0_0_1"/>
<keyword evidence="2" id="KW-1185">Reference proteome</keyword>
<dbReference type="Gramene" id="OPUNC01G20820.1">
    <property type="protein sequence ID" value="OPUNC01G20820.1"/>
    <property type="gene ID" value="OPUNC01G20820"/>
</dbReference>
<dbReference type="OMA" id="ATINHME"/>
<dbReference type="PANTHER" id="PTHR33377:SF94">
    <property type="entry name" value="OS01G0582300 PROTEIN"/>
    <property type="match status" value="1"/>
</dbReference>
<accession>A0A0E0JKF7</accession>
<evidence type="ECO:0000313" key="2">
    <source>
        <dbReference type="Proteomes" id="UP000026962"/>
    </source>
</evidence>
<dbReference type="Proteomes" id="UP000026962">
    <property type="component" value="Chromosome 1"/>
</dbReference>
<reference evidence="1" key="1">
    <citation type="submission" date="2015-04" db="UniProtKB">
        <authorList>
            <consortium name="EnsemblPlants"/>
        </authorList>
    </citation>
    <scope>IDENTIFICATION</scope>
</reference>
<sequence length="168" mass="19777">MAAHQTIVEEAQGRQISNQGMLLQLKQLMECMYQGYFILDTFQEPNSIGKHITVRQSRKLNELQVAMEGIEATINHMEEFVVFLLDCPRLPRQPYDTHLFMEKCMFGRHEEKDFIRHFLLQPCDYPLSVLPIIGPREGRTQIEHVYNEESVREHLSQIVRFKSDDLNN</sequence>
<dbReference type="PANTHER" id="PTHR33377">
    <property type="entry name" value="OS10G0134700 PROTEIN-RELATED"/>
    <property type="match status" value="1"/>
</dbReference>